<evidence type="ECO:0008006" key="4">
    <source>
        <dbReference type="Google" id="ProtNLM"/>
    </source>
</evidence>
<dbReference type="EMBL" id="CP068985">
    <property type="protein sequence ID" value="QYC44690.1"/>
    <property type="molecule type" value="Genomic_DNA"/>
</dbReference>
<sequence length="70" mass="7405">MILVEGGLPRPSTQLRVDLGDDHHAYLDLGWEAFKVAVEYDGQEHHTTPHPPTANATRTAAKSSAGAAGA</sequence>
<protein>
    <recommendedName>
        <fullName evidence="4">DUF559 domain-containing protein</fullName>
    </recommendedName>
</protein>
<accession>A0ABX8UB26</accession>
<name>A0ABX8UB26_9ACTN</name>
<reference evidence="2 3" key="1">
    <citation type="journal article" date="2021" name="ACS Chem. Biol.">
        <title>Genomic-Led Discovery of a Novel Glycopeptide Antibiotic by Nonomuraea coxensis DSM 45129.</title>
        <authorList>
            <person name="Yushchuk O."/>
            <person name="Vior N.M."/>
            <person name="Andreo-Vidal A."/>
            <person name="Berini F."/>
            <person name="Ruckert C."/>
            <person name="Busche T."/>
            <person name="Binda E."/>
            <person name="Kalinowski J."/>
            <person name="Truman A.W."/>
            <person name="Marinelli F."/>
        </authorList>
    </citation>
    <scope>NUCLEOTIDE SEQUENCE [LARGE SCALE GENOMIC DNA]</scope>
    <source>
        <strain evidence="2 3">DSM 45129</strain>
    </source>
</reference>
<evidence type="ECO:0000313" key="2">
    <source>
        <dbReference type="EMBL" id="QYC44690.1"/>
    </source>
</evidence>
<gene>
    <name evidence="2" type="ORF">Nocox_35655</name>
</gene>
<evidence type="ECO:0000313" key="3">
    <source>
        <dbReference type="Proteomes" id="UP000824681"/>
    </source>
</evidence>
<dbReference type="Proteomes" id="UP000824681">
    <property type="component" value="Chromosome"/>
</dbReference>
<dbReference type="RefSeq" id="WP_026214521.1">
    <property type="nucleotide sequence ID" value="NZ_CP068985.1"/>
</dbReference>
<organism evidence="2 3">
    <name type="scientific">Nonomuraea coxensis DSM 45129</name>
    <dbReference type="NCBI Taxonomy" id="1122611"/>
    <lineage>
        <taxon>Bacteria</taxon>
        <taxon>Bacillati</taxon>
        <taxon>Actinomycetota</taxon>
        <taxon>Actinomycetes</taxon>
        <taxon>Streptosporangiales</taxon>
        <taxon>Streptosporangiaceae</taxon>
        <taxon>Nonomuraea</taxon>
    </lineage>
</organism>
<evidence type="ECO:0000256" key="1">
    <source>
        <dbReference type="SAM" id="MobiDB-lite"/>
    </source>
</evidence>
<keyword evidence="3" id="KW-1185">Reference proteome</keyword>
<feature type="region of interest" description="Disordered" evidence="1">
    <location>
        <begin position="42"/>
        <end position="70"/>
    </location>
</feature>
<proteinExistence type="predicted"/>
<feature type="compositionally biased region" description="Low complexity" evidence="1">
    <location>
        <begin position="53"/>
        <end position="70"/>
    </location>
</feature>